<evidence type="ECO:0000259" key="2">
    <source>
        <dbReference type="PROSITE" id="PS50835"/>
    </source>
</evidence>
<dbReference type="InterPro" id="IPR003599">
    <property type="entry name" value="Ig_sub"/>
</dbReference>
<organism evidence="3 4">
    <name type="scientific">Hucho hucho</name>
    <name type="common">huchen</name>
    <dbReference type="NCBI Taxonomy" id="62062"/>
    <lineage>
        <taxon>Eukaryota</taxon>
        <taxon>Metazoa</taxon>
        <taxon>Chordata</taxon>
        <taxon>Craniata</taxon>
        <taxon>Vertebrata</taxon>
        <taxon>Euteleostomi</taxon>
        <taxon>Actinopterygii</taxon>
        <taxon>Neopterygii</taxon>
        <taxon>Teleostei</taxon>
        <taxon>Protacanthopterygii</taxon>
        <taxon>Salmoniformes</taxon>
        <taxon>Salmonidae</taxon>
        <taxon>Salmoninae</taxon>
        <taxon>Hucho</taxon>
    </lineage>
</organism>
<dbReference type="SMART" id="SM00408">
    <property type="entry name" value="IGc2"/>
    <property type="match status" value="1"/>
</dbReference>
<dbReference type="STRING" id="62062.ENSHHUP00000030890"/>
<dbReference type="InterPro" id="IPR007110">
    <property type="entry name" value="Ig-like_dom"/>
</dbReference>
<protein>
    <recommendedName>
        <fullName evidence="2">Ig-like domain-containing protein</fullName>
    </recommendedName>
</protein>
<reference evidence="3" key="3">
    <citation type="submission" date="2025-09" db="UniProtKB">
        <authorList>
            <consortium name="Ensembl"/>
        </authorList>
    </citation>
    <scope>IDENTIFICATION</scope>
</reference>
<keyword evidence="1" id="KW-0732">Signal</keyword>
<dbReference type="Pfam" id="PF07686">
    <property type="entry name" value="V-set"/>
    <property type="match status" value="1"/>
</dbReference>
<dbReference type="InterPro" id="IPR013783">
    <property type="entry name" value="Ig-like_fold"/>
</dbReference>
<dbReference type="Proteomes" id="UP000314982">
    <property type="component" value="Unassembled WGS sequence"/>
</dbReference>
<feature type="signal peptide" evidence="1">
    <location>
        <begin position="1"/>
        <end position="16"/>
    </location>
</feature>
<dbReference type="Pfam" id="PF13927">
    <property type="entry name" value="Ig_3"/>
    <property type="match status" value="1"/>
</dbReference>
<keyword evidence="4" id="KW-1185">Reference proteome</keyword>
<dbReference type="Ensembl" id="ENSHHUT00000032171.1">
    <property type="protein sequence ID" value="ENSHHUP00000030890.1"/>
    <property type="gene ID" value="ENSHHUG00000019641.1"/>
</dbReference>
<dbReference type="Gene3D" id="2.60.40.10">
    <property type="entry name" value="Immunoglobulins"/>
    <property type="match status" value="3"/>
</dbReference>
<dbReference type="PROSITE" id="PS50835">
    <property type="entry name" value="IG_LIKE"/>
    <property type="match status" value="2"/>
</dbReference>
<proteinExistence type="predicted"/>
<dbReference type="CDD" id="cd00096">
    <property type="entry name" value="Ig"/>
    <property type="match status" value="1"/>
</dbReference>
<feature type="domain" description="Ig-like" evidence="2">
    <location>
        <begin position="198"/>
        <end position="277"/>
    </location>
</feature>
<feature type="chain" id="PRO_5021203020" description="Ig-like domain-containing protein" evidence="1">
    <location>
        <begin position="17"/>
        <end position="401"/>
    </location>
</feature>
<evidence type="ECO:0000256" key="1">
    <source>
        <dbReference type="SAM" id="SignalP"/>
    </source>
</evidence>
<accession>A0A4W5M0W6</accession>
<reference evidence="4" key="1">
    <citation type="submission" date="2018-06" db="EMBL/GenBank/DDBJ databases">
        <title>Genome assembly of Danube salmon.</title>
        <authorList>
            <person name="Macqueen D.J."/>
            <person name="Gundappa M.K."/>
        </authorList>
    </citation>
    <scope>NUCLEOTIDE SEQUENCE [LARGE SCALE GENOMIC DNA]</scope>
</reference>
<dbReference type="InterPro" id="IPR013106">
    <property type="entry name" value="Ig_V-set"/>
</dbReference>
<dbReference type="InterPro" id="IPR003598">
    <property type="entry name" value="Ig_sub2"/>
</dbReference>
<dbReference type="AlphaFoldDB" id="A0A4W5M0W6"/>
<reference evidence="3" key="2">
    <citation type="submission" date="2025-08" db="UniProtKB">
        <authorList>
            <consortium name="Ensembl"/>
        </authorList>
    </citation>
    <scope>IDENTIFICATION</scope>
</reference>
<dbReference type="SUPFAM" id="SSF48726">
    <property type="entry name" value="Immunoglobulin"/>
    <property type="match status" value="2"/>
</dbReference>
<evidence type="ECO:0000313" key="3">
    <source>
        <dbReference type="Ensembl" id="ENSHHUP00000030890.1"/>
    </source>
</evidence>
<dbReference type="PANTHER" id="PTHR46013:SF4">
    <property type="entry name" value="B-CELL RECEPTOR CD22-RELATED"/>
    <property type="match status" value="1"/>
</dbReference>
<dbReference type="PANTHER" id="PTHR46013">
    <property type="entry name" value="VASCULAR CELL ADHESION MOLECULE 1"/>
    <property type="match status" value="1"/>
</dbReference>
<dbReference type="SMART" id="SM00409">
    <property type="entry name" value="IG"/>
    <property type="match status" value="2"/>
</dbReference>
<evidence type="ECO:0000313" key="4">
    <source>
        <dbReference type="Proteomes" id="UP000314982"/>
    </source>
</evidence>
<dbReference type="GeneTree" id="ENSGT01010000222294"/>
<dbReference type="InterPro" id="IPR036179">
    <property type="entry name" value="Ig-like_dom_sf"/>
</dbReference>
<name>A0A4W5M0W6_9TELE</name>
<sequence>MLIFIVFLCLFSGVLGQYGWDVTFTRTRICALKGLSVDVSCTYRYPSGHEIIKTEWYKWWNVTVGYTYNIMEQPKYAGRVEYLGNNHSDCTLRITDLRENDTAEYCFGFKTNIQGWIYQQDLFISVTDLKVTTNVTEGSWVILNCSTTCTLSDNPNPDYIWYKNGNPLHECMSQNYSILSSDEDSYSCAMRISTLLKTSVSVSPSGEIVEGSSVILTCRSDANPPVQKYTWYKRNINTSKASGQIYNISYIRLEDSGEYYCEAQNEKGASNSTVRLIIVSGKQTSSINIAVESQLLLWFSFSYLAFCGSERGLPNQLTQGTQNHEEPLYSTVQQKQDNEVQYAALKFNRLGVAPHPAAHAAEDPSAIYSTVNKPRTRTQEGTFLSSYPTFPRPPTGSLYSY</sequence>
<feature type="domain" description="Ig-like" evidence="2">
    <location>
        <begin position="124"/>
        <end position="188"/>
    </location>
</feature>